<dbReference type="KEGG" id="minf:MESINF_0481"/>
<feature type="compositionally biased region" description="Pro residues" evidence="1">
    <location>
        <begin position="358"/>
        <end position="372"/>
    </location>
</feature>
<feature type="domain" description="DUF4097" evidence="2">
    <location>
        <begin position="56"/>
        <end position="239"/>
    </location>
</feature>
<dbReference type="AlphaFoldDB" id="A0A7Z7LDA3"/>
<evidence type="ECO:0000256" key="1">
    <source>
        <dbReference type="SAM" id="MobiDB-lite"/>
    </source>
</evidence>
<dbReference type="Gene3D" id="2.160.20.120">
    <property type="match status" value="1"/>
</dbReference>
<evidence type="ECO:0000313" key="4">
    <source>
        <dbReference type="Proteomes" id="UP000250796"/>
    </source>
</evidence>
<dbReference type="Pfam" id="PF13349">
    <property type="entry name" value="DUF4097"/>
    <property type="match status" value="1"/>
</dbReference>
<organism evidence="3 4">
    <name type="scientific">Mesotoga infera</name>
    <dbReference type="NCBI Taxonomy" id="1236046"/>
    <lineage>
        <taxon>Bacteria</taxon>
        <taxon>Thermotogati</taxon>
        <taxon>Thermotogota</taxon>
        <taxon>Thermotogae</taxon>
        <taxon>Kosmotogales</taxon>
        <taxon>Kosmotogaceae</taxon>
        <taxon>Mesotoga</taxon>
    </lineage>
</organism>
<reference evidence="3 4" key="1">
    <citation type="submission" date="2017-01" db="EMBL/GenBank/DDBJ databases">
        <authorList>
            <person name="Erauso G."/>
        </authorList>
    </citation>
    <scope>NUCLEOTIDE SEQUENCE [LARGE SCALE GENOMIC DNA]</scope>
    <source>
        <strain evidence="3">MESINF1</strain>
    </source>
</reference>
<dbReference type="EMBL" id="LS974202">
    <property type="protein sequence ID" value="SSC11930.1"/>
    <property type="molecule type" value="Genomic_DNA"/>
</dbReference>
<gene>
    <name evidence="3" type="ORF">MESINF_0481</name>
</gene>
<proteinExistence type="predicted"/>
<accession>A0A7Z7LDA3</accession>
<feature type="region of interest" description="Disordered" evidence="1">
    <location>
        <begin position="322"/>
        <end position="383"/>
    </location>
</feature>
<evidence type="ECO:0000313" key="3">
    <source>
        <dbReference type="EMBL" id="SSC11930.1"/>
    </source>
</evidence>
<feature type="region of interest" description="Disordered" evidence="1">
    <location>
        <begin position="254"/>
        <end position="273"/>
    </location>
</feature>
<feature type="compositionally biased region" description="Basic and acidic residues" evidence="1">
    <location>
        <begin position="374"/>
        <end position="383"/>
    </location>
</feature>
<evidence type="ECO:0000259" key="2">
    <source>
        <dbReference type="Pfam" id="PF13349"/>
    </source>
</evidence>
<dbReference type="InterPro" id="IPR025164">
    <property type="entry name" value="Toastrack_DUF4097"/>
</dbReference>
<keyword evidence="4" id="KW-1185">Reference proteome</keyword>
<dbReference type="Proteomes" id="UP000250796">
    <property type="component" value="Chromosome MESINF"/>
</dbReference>
<sequence>MEKKFEFDSAGIEALKVSAASADIQVELVEQGNIVAFVSVSTNDYVPEADRSGSKLHIRFQRSVNISIPFIKNLFDVQAKVENIRLQVPRNILELDLNNASGDIRLADFELRMLKVNNVSGDTMIESCSASEFNLNTVSGDLSFIASNYRRGKFNSVSGDLTIKGLPPMERETSISSVSGDVYVSYSGEPKVDAAISSVSGDINSDIKLIKVEKKHYRTSEGQPQEYLKMSSVSGDLVISTAYGGKPAKEVKQKADGEPVAAKKTERVSSIDENLQDRETSKIVRLYEEGKLTRDYAFEMLSILGYSSVEIEDMLRVDEEARRARKPEESGYEESEDGKIIEAVEEIDDKIEWHEPPRVPPSPEPPEPPEPPESLEKKEGDEK</sequence>
<name>A0A7Z7LDA3_9BACT</name>
<protein>
    <recommendedName>
        <fullName evidence="2">DUF4097 domain-containing protein</fullName>
    </recommendedName>
</protein>
<dbReference type="RefSeq" id="WP_169698356.1">
    <property type="nucleotide sequence ID" value="NZ_LS974202.1"/>
</dbReference>